<gene>
    <name evidence="2" type="ORF">CSSPTR1EN2_LOCUS1256</name>
</gene>
<keyword evidence="3" id="KW-1185">Reference proteome</keyword>
<organism evidence="2 3">
    <name type="scientific">Sphagnum troendelagicum</name>
    <dbReference type="NCBI Taxonomy" id="128251"/>
    <lineage>
        <taxon>Eukaryota</taxon>
        <taxon>Viridiplantae</taxon>
        <taxon>Streptophyta</taxon>
        <taxon>Embryophyta</taxon>
        <taxon>Bryophyta</taxon>
        <taxon>Sphagnophytina</taxon>
        <taxon>Sphagnopsida</taxon>
        <taxon>Sphagnales</taxon>
        <taxon>Sphagnaceae</taxon>
        <taxon>Sphagnum</taxon>
    </lineage>
</organism>
<evidence type="ECO:0000256" key="1">
    <source>
        <dbReference type="SAM" id="MobiDB-lite"/>
    </source>
</evidence>
<evidence type="ECO:0000313" key="2">
    <source>
        <dbReference type="EMBL" id="CAK9191169.1"/>
    </source>
</evidence>
<reference evidence="2 3" key="1">
    <citation type="submission" date="2024-02" db="EMBL/GenBank/DDBJ databases">
        <authorList>
            <consortium name="ELIXIR-Norway"/>
            <consortium name="Elixir Norway"/>
        </authorList>
    </citation>
    <scope>NUCLEOTIDE SEQUENCE [LARGE SCALE GENOMIC DNA]</scope>
</reference>
<feature type="region of interest" description="Disordered" evidence="1">
    <location>
        <begin position="212"/>
        <end position="235"/>
    </location>
</feature>
<feature type="compositionally biased region" description="Basic and acidic residues" evidence="1">
    <location>
        <begin position="1"/>
        <end position="10"/>
    </location>
</feature>
<proteinExistence type="predicted"/>
<dbReference type="Proteomes" id="UP001497512">
    <property type="component" value="Chromosome 1"/>
</dbReference>
<evidence type="ECO:0000313" key="3">
    <source>
        <dbReference type="Proteomes" id="UP001497512"/>
    </source>
</evidence>
<sequence length="235" mass="26620">MSVHEGKESAAELGGSSLRADYSSPKGKKHANPSDEDEAKAVHQVATVAQSSIRRLQMVVKEKEEAILSLQNAVSAAYQAALQEQAHNQAQLEALHAVLSVHAEHSIEHMHQLLQTLARKKPKKDDNGLTGTLIRSMARLIDDQLQDLTAQHEQEIKALERNMDMYKKQSQELEANLEEERWQHQAHVSQIEEEMQTQRPKEEHIRHLEAEKFQSQLSKEARMLSSRRQGKSTSC</sequence>
<accession>A0ABP0TAQ3</accession>
<dbReference type="EMBL" id="OZ019893">
    <property type="protein sequence ID" value="CAK9191169.1"/>
    <property type="molecule type" value="Genomic_DNA"/>
</dbReference>
<protein>
    <submittedName>
        <fullName evidence="2">Uncharacterized protein</fullName>
    </submittedName>
</protein>
<feature type="region of interest" description="Disordered" evidence="1">
    <location>
        <begin position="184"/>
        <end position="203"/>
    </location>
</feature>
<feature type="region of interest" description="Disordered" evidence="1">
    <location>
        <begin position="1"/>
        <end position="42"/>
    </location>
</feature>
<name>A0ABP0TAQ3_9BRYO</name>